<accession>A0A9E7DJB1</accession>
<keyword evidence="3 7" id="KW-0808">Transferase</keyword>
<keyword evidence="2 5" id="KW-0963">Cytoplasm</keyword>
<evidence type="ECO:0000256" key="3">
    <source>
        <dbReference type="ARBA" id="ARBA00022679"/>
    </source>
</evidence>
<dbReference type="KEGG" id="fms:M1R53_07380"/>
<dbReference type="InterPro" id="IPR006464">
    <property type="entry name" value="AcTrfase_RimI/Ard1"/>
</dbReference>
<comment type="similarity">
    <text evidence="1 5">Belongs to the acetyltransferase family. RimI subfamily.</text>
</comment>
<reference evidence="7" key="1">
    <citation type="submission" date="2022-04" db="EMBL/GenBank/DDBJ databases">
        <title>Complete genome sequences of Ezakiella coagulans and Fenollaria massiliensis.</title>
        <authorList>
            <person name="France M.T."/>
            <person name="Clifford J."/>
            <person name="Narina S."/>
            <person name="Rutt L."/>
            <person name="Ravel J."/>
        </authorList>
    </citation>
    <scope>NUCLEOTIDE SEQUENCE</scope>
    <source>
        <strain evidence="7">C0061C2</strain>
    </source>
</reference>
<keyword evidence="7" id="KW-0689">Ribosomal protein</keyword>
<comment type="catalytic activity">
    <reaction evidence="5">
        <text>N-terminal L-alanyl-[ribosomal protein bS18] + acetyl-CoA = N-terminal N(alpha)-acetyl-L-alanyl-[ribosomal protein bS18] + CoA + H(+)</text>
        <dbReference type="Rhea" id="RHEA:43756"/>
        <dbReference type="Rhea" id="RHEA-COMP:10676"/>
        <dbReference type="Rhea" id="RHEA-COMP:10677"/>
        <dbReference type="ChEBI" id="CHEBI:15378"/>
        <dbReference type="ChEBI" id="CHEBI:57287"/>
        <dbReference type="ChEBI" id="CHEBI:57288"/>
        <dbReference type="ChEBI" id="CHEBI:64718"/>
        <dbReference type="ChEBI" id="CHEBI:83683"/>
        <dbReference type="EC" id="2.3.1.266"/>
    </reaction>
</comment>
<dbReference type="Gene3D" id="3.40.630.30">
    <property type="match status" value="1"/>
</dbReference>
<dbReference type="EC" id="2.3.1.266" evidence="5"/>
<comment type="function">
    <text evidence="5">Acetylates the N-terminal alanine of ribosomal protein bS18.</text>
</comment>
<dbReference type="Proteomes" id="UP000831151">
    <property type="component" value="Chromosome"/>
</dbReference>
<dbReference type="Pfam" id="PF00583">
    <property type="entry name" value="Acetyltransf_1"/>
    <property type="match status" value="1"/>
</dbReference>
<dbReference type="PROSITE" id="PS51186">
    <property type="entry name" value="GNAT"/>
    <property type="match status" value="1"/>
</dbReference>
<dbReference type="InterPro" id="IPR000182">
    <property type="entry name" value="GNAT_dom"/>
</dbReference>
<organism evidence="7 8">
    <name type="scientific">Fenollaria massiliensis</name>
    <dbReference type="NCBI Taxonomy" id="938288"/>
    <lineage>
        <taxon>Bacteria</taxon>
        <taxon>Bacillati</taxon>
        <taxon>Bacillota</taxon>
        <taxon>Clostridia</taxon>
        <taxon>Eubacteriales</taxon>
        <taxon>Fenollaria</taxon>
    </lineage>
</organism>
<dbReference type="AlphaFoldDB" id="A0A9E7DJB1"/>
<dbReference type="PANTHER" id="PTHR43420:SF44">
    <property type="entry name" value="ACETYLTRANSFERASE YPEA"/>
    <property type="match status" value="1"/>
</dbReference>
<evidence type="ECO:0000256" key="2">
    <source>
        <dbReference type="ARBA" id="ARBA00022490"/>
    </source>
</evidence>
<name>A0A9E7DJB1_9FIRM</name>
<evidence type="ECO:0000313" key="7">
    <source>
        <dbReference type="EMBL" id="UQK59054.1"/>
    </source>
</evidence>
<dbReference type="SUPFAM" id="SSF55729">
    <property type="entry name" value="Acyl-CoA N-acyltransferases (Nat)"/>
    <property type="match status" value="1"/>
</dbReference>
<comment type="subcellular location">
    <subcellularLocation>
        <location evidence="5">Cytoplasm</location>
    </subcellularLocation>
</comment>
<dbReference type="CDD" id="cd04301">
    <property type="entry name" value="NAT_SF"/>
    <property type="match status" value="1"/>
</dbReference>
<dbReference type="InterPro" id="IPR016181">
    <property type="entry name" value="Acyl_CoA_acyltransferase"/>
</dbReference>
<sequence length="138" mass="15753">MIRKAELSDLNAIYEILSKTDDPWTVGVVESELKSESSKAFVYVDDEGAVQGFVDIKILYDEADLMHIAVSEEMRGQGIGAKLLAKAIEEAQDKAIALEVRQSNFKAINLYEKYDFLREGTRKNYYHGEDAVLMWRRK</sequence>
<dbReference type="RefSeq" id="WP_249242574.1">
    <property type="nucleotide sequence ID" value="NZ_CP096649.1"/>
</dbReference>
<proteinExistence type="inferred from homology"/>
<evidence type="ECO:0000313" key="8">
    <source>
        <dbReference type="Proteomes" id="UP000831151"/>
    </source>
</evidence>
<gene>
    <name evidence="7" type="primary">rimI</name>
    <name evidence="7" type="ORF">M1R53_07380</name>
</gene>
<keyword evidence="7" id="KW-0687">Ribonucleoprotein</keyword>
<evidence type="ECO:0000256" key="4">
    <source>
        <dbReference type="ARBA" id="ARBA00023315"/>
    </source>
</evidence>
<dbReference type="NCBIfam" id="TIGR01575">
    <property type="entry name" value="rimI"/>
    <property type="match status" value="1"/>
</dbReference>
<dbReference type="InterPro" id="IPR050680">
    <property type="entry name" value="YpeA/RimI_acetyltransf"/>
</dbReference>
<dbReference type="GO" id="GO:0008999">
    <property type="term" value="F:protein-N-terminal-alanine acetyltransferase activity"/>
    <property type="evidence" value="ECO:0007669"/>
    <property type="project" value="UniProtKB-EC"/>
</dbReference>
<feature type="domain" description="N-acetyltransferase" evidence="6">
    <location>
        <begin position="1"/>
        <end position="138"/>
    </location>
</feature>
<protein>
    <recommendedName>
        <fullName evidence="5">[Ribosomal protein bS18]-alanine N-acetyltransferase</fullName>
        <ecNumber evidence="5">2.3.1.266</ecNumber>
    </recommendedName>
</protein>
<dbReference type="EMBL" id="CP096649">
    <property type="protein sequence ID" value="UQK59054.1"/>
    <property type="molecule type" value="Genomic_DNA"/>
</dbReference>
<keyword evidence="4 7" id="KW-0012">Acyltransferase</keyword>
<evidence type="ECO:0000256" key="5">
    <source>
        <dbReference type="RuleBase" id="RU363094"/>
    </source>
</evidence>
<dbReference type="GO" id="GO:0005840">
    <property type="term" value="C:ribosome"/>
    <property type="evidence" value="ECO:0007669"/>
    <property type="project" value="UniProtKB-KW"/>
</dbReference>
<evidence type="ECO:0000259" key="6">
    <source>
        <dbReference type="PROSITE" id="PS51186"/>
    </source>
</evidence>
<evidence type="ECO:0000256" key="1">
    <source>
        <dbReference type="ARBA" id="ARBA00005395"/>
    </source>
</evidence>
<dbReference type="GO" id="GO:0005737">
    <property type="term" value="C:cytoplasm"/>
    <property type="evidence" value="ECO:0007669"/>
    <property type="project" value="UniProtKB-SubCell"/>
</dbReference>
<keyword evidence="8" id="KW-1185">Reference proteome</keyword>
<dbReference type="PANTHER" id="PTHR43420">
    <property type="entry name" value="ACETYLTRANSFERASE"/>
    <property type="match status" value="1"/>
</dbReference>